<accession>A0A0B6YLM1</accession>
<dbReference type="AlphaFoldDB" id="A0A0B6YLM1"/>
<name>A0A0B6YLM1_9EUPU</name>
<gene>
    <name evidence="1" type="primary">ORF29217</name>
</gene>
<reference evidence="1" key="1">
    <citation type="submission" date="2014-12" db="EMBL/GenBank/DDBJ databases">
        <title>Insight into the proteome of Arion vulgaris.</title>
        <authorList>
            <person name="Aradska J."/>
            <person name="Bulat T."/>
            <person name="Smidak R."/>
            <person name="Sarate P."/>
            <person name="Gangsoo J."/>
            <person name="Sialana F."/>
            <person name="Bilban M."/>
            <person name="Lubec G."/>
        </authorList>
    </citation>
    <scope>NUCLEOTIDE SEQUENCE</scope>
    <source>
        <tissue evidence="1">Skin</tissue>
    </source>
</reference>
<proteinExistence type="predicted"/>
<organism evidence="1">
    <name type="scientific">Arion vulgaris</name>
    <dbReference type="NCBI Taxonomy" id="1028688"/>
    <lineage>
        <taxon>Eukaryota</taxon>
        <taxon>Metazoa</taxon>
        <taxon>Spiralia</taxon>
        <taxon>Lophotrochozoa</taxon>
        <taxon>Mollusca</taxon>
        <taxon>Gastropoda</taxon>
        <taxon>Heterobranchia</taxon>
        <taxon>Euthyneura</taxon>
        <taxon>Panpulmonata</taxon>
        <taxon>Eupulmonata</taxon>
        <taxon>Stylommatophora</taxon>
        <taxon>Helicina</taxon>
        <taxon>Arionoidea</taxon>
        <taxon>Arionidae</taxon>
        <taxon>Arion</taxon>
    </lineage>
</organism>
<sequence>LKAWKESSWTAKRQTAVCKELANIPGKTNSYINDYFKRVCKDTNCSCDLPPTTQIAVVISLQ</sequence>
<feature type="non-terminal residue" evidence="1">
    <location>
        <position position="1"/>
    </location>
</feature>
<protein>
    <submittedName>
        <fullName evidence="1">Uncharacterized protein</fullName>
    </submittedName>
</protein>
<dbReference type="EMBL" id="HACG01010207">
    <property type="protein sequence ID" value="CEK57072.1"/>
    <property type="molecule type" value="Transcribed_RNA"/>
</dbReference>
<evidence type="ECO:0000313" key="1">
    <source>
        <dbReference type="EMBL" id="CEK57072.1"/>
    </source>
</evidence>